<evidence type="ECO:0000313" key="1">
    <source>
        <dbReference type="EMBL" id="KIM19892.1"/>
    </source>
</evidence>
<reference evidence="1" key="3">
    <citation type="submission" date="2015-02" db="EMBL/GenBank/DDBJ databases">
        <title>Evolutionary Origins and Diversification of the Mycorrhizal Mutualists.</title>
        <authorList>
            <consortium name="DOE Joint Genome Institute"/>
            <consortium name="Mycorrhizal Genomics Consortium"/>
            <person name="Kohler A."/>
            <person name="Kuo A."/>
            <person name="Nagy L.G."/>
            <person name="Floudas D."/>
            <person name="Copeland A."/>
            <person name="Barry K.W."/>
            <person name="Cichocki N."/>
            <person name="Veneault-Fourrey C."/>
            <person name="LaButti K."/>
            <person name="Lindquist E.A."/>
            <person name="Lipzen A."/>
            <person name="Lundell T."/>
            <person name="Morin E."/>
            <person name="Murat C."/>
            <person name="Riley R."/>
            <person name="Ohm R."/>
            <person name="Sun H."/>
            <person name="Tunlid A."/>
            <person name="Henrissat B."/>
            <person name="Grigoriev I.V."/>
            <person name="Hibbett D.S."/>
            <person name="Martin F."/>
        </authorList>
    </citation>
    <scope>NUCLEOTIDE SEQUENCE</scope>
    <source>
        <strain evidence="1 3">MAFF 305830</strain>
    </source>
</reference>
<reference evidence="3" key="2">
    <citation type="submission" date="2015-01" db="EMBL/GenBank/DDBJ databases">
        <title>Evolutionary Origins and Diversification of the Mycorrhizal Mutualists.</title>
        <authorList>
            <consortium name="DOE Joint Genome Institute"/>
            <consortium name="Mycorrhizal Genomics Consortium"/>
            <person name="Kohler A."/>
            <person name="Kuo A."/>
            <person name="Nagy L.G."/>
            <person name="Floudas D."/>
            <person name="Copeland A."/>
            <person name="Barry K.W."/>
            <person name="Cichocki N."/>
            <person name="Veneault-Fourrey C."/>
            <person name="LaButti K."/>
            <person name="Lindquist E.A."/>
            <person name="Lipzen A."/>
            <person name="Lundell T."/>
            <person name="Morin E."/>
            <person name="Murat C."/>
            <person name="Riley R."/>
            <person name="Ohm R."/>
            <person name="Sun H."/>
            <person name="Tunlid A."/>
            <person name="Henrissat B."/>
            <person name="Grigoriev I.V."/>
            <person name="Hibbett D.S."/>
            <person name="Martin F."/>
        </authorList>
    </citation>
    <scope>NUCLEOTIDE SEQUENCE [LARGE SCALE GENOMIC DNA]</scope>
    <source>
        <strain evidence="2 3">MAFF 305830</strain>
    </source>
</reference>
<sequence length="54" mass="6254">MIGATRSPSEFFWESCLGVSPLIHVDKDGLKNERLILWRRSNVHLNLLHRGLLQ</sequence>
<accession>A0A0C2WQH9</accession>
<dbReference type="EMBL" id="KN824316">
    <property type="protein sequence ID" value="KIM25171.1"/>
    <property type="molecule type" value="Genomic_DNA"/>
</dbReference>
<proteinExistence type="predicted"/>
<gene>
    <name evidence="1" type="ORF">M408DRAFT_170344</name>
    <name evidence="2" type="ORF">M408DRAFT_220824</name>
</gene>
<evidence type="ECO:0000313" key="3">
    <source>
        <dbReference type="Proteomes" id="UP000054097"/>
    </source>
</evidence>
<evidence type="ECO:0000313" key="2">
    <source>
        <dbReference type="EMBL" id="KIM25171.1"/>
    </source>
</evidence>
<dbReference type="HOGENOM" id="CLU_3051888_0_0_1"/>
<name>A0A0C2WQH9_SERVB</name>
<dbReference type="Proteomes" id="UP000054097">
    <property type="component" value="Unassembled WGS sequence"/>
</dbReference>
<dbReference type="AlphaFoldDB" id="A0A0C2WQH9"/>
<keyword evidence="3" id="KW-1185">Reference proteome</keyword>
<reference evidence="1 3" key="1">
    <citation type="submission" date="2014-04" db="EMBL/GenBank/DDBJ databases">
        <authorList>
            <consortium name="DOE Joint Genome Institute"/>
            <person name="Kuo A."/>
            <person name="Zuccaro A."/>
            <person name="Kohler A."/>
            <person name="Nagy L.G."/>
            <person name="Floudas D."/>
            <person name="Copeland A."/>
            <person name="Barry K.W."/>
            <person name="Cichocki N."/>
            <person name="Veneault-Fourrey C."/>
            <person name="LaButti K."/>
            <person name="Lindquist E.A."/>
            <person name="Lipzen A."/>
            <person name="Lundell T."/>
            <person name="Morin E."/>
            <person name="Murat C."/>
            <person name="Sun H."/>
            <person name="Tunlid A."/>
            <person name="Henrissat B."/>
            <person name="Grigoriev I.V."/>
            <person name="Hibbett D.S."/>
            <person name="Martin F."/>
            <person name="Nordberg H.P."/>
            <person name="Cantor M.N."/>
            <person name="Hua S.X."/>
        </authorList>
    </citation>
    <scope>NUCLEOTIDE SEQUENCE [LARGE SCALE GENOMIC DNA]</scope>
    <source>
        <strain evidence="1 3">MAFF 305830</strain>
    </source>
</reference>
<dbReference type="EMBL" id="KN824514">
    <property type="protein sequence ID" value="KIM19892.1"/>
    <property type="molecule type" value="Genomic_DNA"/>
</dbReference>
<protein>
    <submittedName>
        <fullName evidence="1">Uncharacterized protein</fullName>
    </submittedName>
</protein>
<organism evidence="1 3">
    <name type="scientific">Serendipita vermifera MAFF 305830</name>
    <dbReference type="NCBI Taxonomy" id="933852"/>
    <lineage>
        <taxon>Eukaryota</taxon>
        <taxon>Fungi</taxon>
        <taxon>Dikarya</taxon>
        <taxon>Basidiomycota</taxon>
        <taxon>Agaricomycotina</taxon>
        <taxon>Agaricomycetes</taxon>
        <taxon>Sebacinales</taxon>
        <taxon>Serendipitaceae</taxon>
        <taxon>Serendipita</taxon>
    </lineage>
</organism>